<dbReference type="GO" id="GO:0004322">
    <property type="term" value="F:ferroxidase activity"/>
    <property type="evidence" value="ECO:0007669"/>
    <property type="project" value="TreeGrafter"/>
</dbReference>
<dbReference type="RefSeq" id="WP_084066558.1">
    <property type="nucleotide sequence ID" value="NZ_FWXY01000001.1"/>
</dbReference>
<comment type="subcellular location">
    <subcellularLocation>
        <location evidence="7">Cytoplasm</location>
    </subcellularLocation>
</comment>
<dbReference type="EC" id="1.16.3.2" evidence="7"/>
<dbReference type="InterPro" id="IPR041719">
    <property type="entry name" value="Ferritin_prok"/>
</dbReference>
<evidence type="ECO:0000256" key="5">
    <source>
        <dbReference type="ARBA" id="ARBA00023004"/>
    </source>
</evidence>
<dbReference type="PANTHER" id="PTHR11431:SF127">
    <property type="entry name" value="BACTERIAL NON-HEME FERRITIN"/>
    <property type="match status" value="1"/>
</dbReference>
<evidence type="ECO:0000256" key="2">
    <source>
        <dbReference type="ARBA" id="ARBA00022434"/>
    </source>
</evidence>
<evidence type="ECO:0000313" key="10">
    <source>
        <dbReference type="Proteomes" id="UP000192418"/>
    </source>
</evidence>
<comment type="similarity">
    <text evidence="1 7">Belongs to the ferritin family. Prokaryotic subfamily.</text>
</comment>
<dbReference type="GO" id="GO:0006826">
    <property type="term" value="P:iron ion transport"/>
    <property type="evidence" value="ECO:0007669"/>
    <property type="project" value="InterPro"/>
</dbReference>
<dbReference type="InterPro" id="IPR009040">
    <property type="entry name" value="Ferritin-like_diiron"/>
</dbReference>
<dbReference type="Proteomes" id="UP000192418">
    <property type="component" value="Unassembled WGS sequence"/>
</dbReference>
<dbReference type="InterPro" id="IPR008331">
    <property type="entry name" value="Ferritin_DPS_dom"/>
</dbReference>
<dbReference type="InterPro" id="IPR012347">
    <property type="entry name" value="Ferritin-like"/>
</dbReference>
<dbReference type="CDD" id="cd01055">
    <property type="entry name" value="Nonheme_Ferritin"/>
    <property type="match status" value="1"/>
</dbReference>
<feature type="binding site" evidence="6">
    <location>
        <position position="50"/>
    </location>
    <ligand>
        <name>Fe cation</name>
        <dbReference type="ChEBI" id="CHEBI:24875"/>
        <label>1</label>
    </ligand>
</feature>
<comment type="function">
    <text evidence="7">Iron-storage protein.</text>
</comment>
<dbReference type="InterPro" id="IPR009078">
    <property type="entry name" value="Ferritin-like_SF"/>
</dbReference>
<feature type="binding site" evidence="6">
    <location>
        <position position="53"/>
    </location>
    <ligand>
        <name>Fe cation</name>
        <dbReference type="ChEBI" id="CHEBI:24875"/>
        <label>1</label>
    </ligand>
</feature>
<sequence>MLSKKMETALNDQVNKEMFSAYLYMSMSIHAGDMGLKGFSNWFMVQYHEEMSHAMKLYDYIHSRGGRVILKAIEAPASSFESAMDMFEKTLAHEEFITASINDLMETAMEEKDHATRIFLQWFVTEQVEEEENDHDIIDQLKLIGPSPQGLMMLDKELAQRKATVRLDFSLNGPGDEDV</sequence>
<proteinExistence type="inferred from homology"/>
<evidence type="ECO:0000313" key="9">
    <source>
        <dbReference type="EMBL" id="SMC38100.1"/>
    </source>
</evidence>
<evidence type="ECO:0000256" key="4">
    <source>
        <dbReference type="ARBA" id="ARBA00023002"/>
    </source>
</evidence>
<dbReference type="GO" id="GO:0006879">
    <property type="term" value="P:intracellular iron ion homeostasis"/>
    <property type="evidence" value="ECO:0007669"/>
    <property type="project" value="UniProtKB-KW"/>
</dbReference>
<feature type="binding site" evidence="6">
    <location>
        <position position="17"/>
    </location>
    <ligand>
        <name>Fe cation</name>
        <dbReference type="ChEBI" id="CHEBI:24875"/>
        <label>1</label>
    </ligand>
</feature>
<dbReference type="GO" id="GO:0042802">
    <property type="term" value="F:identical protein binding"/>
    <property type="evidence" value="ECO:0007669"/>
    <property type="project" value="UniProtKB-ARBA"/>
</dbReference>
<dbReference type="GO" id="GO:0008198">
    <property type="term" value="F:ferrous iron binding"/>
    <property type="evidence" value="ECO:0007669"/>
    <property type="project" value="TreeGrafter"/>
</dbReference>
<name>A0A1W1YPG6_9BACT</name>
<protein>
    <recommendedName>
        <fullName evidence="7">Ferritin</fullName>
        <ecNumber evidence="7">1.16.3.2</ecNumber>
    </recommendedName>
</protein>
<dbReference type="STRING" id="1121400.SAMN02746065_101254"/>
<dbReference type="Gene3D" id="1.20.1260.10">
    <property type="match status" value="1"/>
</dbReference>
<accession>A0A1W1YPG6</accession>
<dbReference type="PROSITE" id="PS50905">
    <property type="entry name" value="FERRITIN_LIKE"/>
    <property type="match status" value="1"/>
</dbReference>
<evidence type="ECO:0000256" key="3">
    <source>
        <dbReference type="ARBA" id="ARBA00022723"/>
    </source>
</evidence>
<keyword evidence="2 7" id="KW-0409">Iron storage</keyword>
<dbReference type="PANTHER" id="PTHR11431">
    <property type="entry name" value="FERRITIN"/>
    <property type="match status" value="1"/>
</dbReference>
<dbReference type="InterPro" id="IPR001519">
    <property type="entry name" value="Ferritin"/>
</dbReference>
<feature type="binding site" evidence="6">
    <location>
        <position position="127"/>
    </location>
    <ligand>
        <name>Fe cation</name>
        <dbReference type="ChEBI" id="CHEBI:24875"/>
        <label>1</label>
    </ligand>
</feature>
<organism evidence="9 10">
    <name type="scientific">Desulfocicer vacuolatum DSM 3385</name>
    <dbReference type="NCBI Taxonomy" id="1121400"/>
    <lineage>
        <taxon>Bacteria</taxon>
        <taxon>Pseudomonadati</taxon>
        <taxon>Thermodesulfobacteriota</taxon>
        <taxon>Desulfobacteria</taxon>
        <taxon>Desulfobacterales</taxon>
        <taxon>Desulfobacteraceae</taxon>
        <taxon>Desulfocicer</taxon>
    </lineage>
</organism>
<dbReference type="FunFam" id="1.20.1260.10:FF:000001">
    <property type="entry name" value="Non-heme ferritin"/>
    <property type="match status" value="1"/>
</dbReference>
<dbReference type="EMBL" id="FWXY01000001">
    <property type="protein sequence ID" value="SMC38100.1"/>
    <property type="molecule type" value="Genomic_DNA"/>
</dbReference>
<dbReference type="GO" id="GO:0005829">
    <property type="term" value="C:cytosol"/>
    <property type="evidence" value="ECO:0007669"/>
    <property type="project" value="TreeGrafter"/>
</dbReference>
<dbReference type="OrthoDB" id="9801481at2"/>
<evidence type="ECO:0000256" key="6">
    <source>
        <dbReference type="PIRSR" id="PIRSR601519-1"/>
    </source>
</evidence>
<keyword evidence="3 6" id="KW-0479">Metal-binding</keyword>
<feature type="binding site" evidence="6">
    <location>
        <position position="94"/>
    </location>
    <ligand>
        <name>Fe cation</name>
        <dbReference type="ChEBI" id="CHEBI:24875"/>
        <label>1</label>
    </ligand>
</feature>
<evidence type="ECO:0000256" key="7">
    <source>
        <dbReference type="RuleBase" id="RU361145"/>
    </source>
</evidence>
<dbReference type="Pfam" id="PF00210">
    <property type="entry name" value="Ferritin"/>
    <property type="match status" value="1"/>
</dbReference>
<feature type="domain" description="Ferritin-like diiron" evidence="8">
    <location>
        <begin position="1"/>
        <end position="145"/>
    </location>
</feature>
<keyword evidence="7" id="KW-0963">Cytoplasm</keyword>
<gene>
    <name evidence="9" type="ORF">SAMN02746065_101254</name>
</gene>
<dbReference type="GO" id="GO:0008199">
    <property type="term" value="F:ferric iron binding"/>
    <property type="evidence" value="ECO:0007669"/>
    <property type="project" value="InterPro"/>
</dbReference>
<comment type="catalytic activity">
    <reaction evidence="7">
        <text>4 Fe(2+) + O2 + 6 H2O = 4 iron(III) oxide-hydroxide + 12 H(+)</text>
        <dbReference type="Rhea" id="RHEA:11972"/>
        <dbReference type="ChEBI" id="CHEBI:15377"/>
        <dbReference type="ChEBI" id="CHEBI:15378"/>
        <dbReference type="ChEBI" id="CHEBI:15379"/>
        <dbReference type="ChEBI" id="CHEBI:29033"/>
        <dbReference type="ChEBI" id="CHEBI:78619"/>
        <dbReference type="EC" id="1.16.3.2"/>
    </reaction>
</comment>
<keyword evidence="10" id="KW-1185">Reference proteome</keyword>
<evidence type="ECO:0000256" key="1">
    <source>
        <dbReference type="ARBA" id="ARBA00006950"/>
    </source>
</evidence>
<keyword evidence="5 6" id="KW-0408">Iron</keyword>
<reference evidence="9 10" key="1">
    <citation type="submission" date="2017-04" db="EMBL/GenBank/DDBJ databases">
        <authorList>
            <person name="Afonso C.L."/>
            <person name="Miller P.J."/>
            <person name="Scott M.A."/>
            <person name="Spackman E."/>
            <person name="Goraichik I."/>
            <person name="Dimitrov K.M."/>
            <person name="Suarez D.L."/>
            <person name="Swayne D.E."/>
        </authorList>
    </citation>
    <scope>NUCLEOTIDE SEQUENCE [LARGE SCALE GENOMIC DNA]</scope>
    <source>
        <strain evidence="9 10">DSM 3385</strain>
    </source>
</reference>
<keyword evidence="4" id="KW-0560">Oxidoreductase</keyword>
<dbReference type="SUPFAM" id="SSF47240">
    <property type="entry name" value="Ferritin-like"/>
    <property type="match status" value="1"/>
</dbReference>
<dbReference type="AlphaFoldDB" id="A0A1W1YPG6"/>
<evidence type="ECO:0000259" key="8">
    <source>
        <dbReference type="PROSITE" id="PS50905"/>
    </source>
</evidence>